<evidence type="ECO:0000313" key="2">
    <source>
        <dbReference type="Proteomes" id="UP000282386"/>
    </source>
</evidence>
<evidence type="ECO:0000313" key="1">
    <source>
        <dbReference type="EMBL" id="VEI25084.1"/>
    </source>
</evidence>
<sequence length="34" mass="3662">MRFVATNPSSLGFTTKNNDVSRETSLTNTAVSTN</sequence>
<dbReference type="Proteomes" id="UP000282386">
    <property type="component" value="Chromosome"/>
</dbReference>
<proteinExistence type="predicted"/>
<gene>
    <name evidence="1" type="ORF">NCTC10207_02408</name>
</gene>
<organism evidence="1 2">
    <name type="scientific">Rothia aeria</name>
    <dbReference type="NCBI Taxonomy" id="172042"/>
    <lineage>
        <taxon>Bacteria</taxon>
        <taxon>Bacillati</taxon>
        <taxon>Actinomycetota</taxon>
        <taxon>Actinomycetes</taxon>
        <taxon>Micrococcales</taxon>
        <taxon>Micrococcaceae</taxon>
        <taxon>Rothia</taxon>
    </lineage>
</organism>
<dbReference type="EMBL" id="LR134479">
    <property type="protein sequence ID" value="VEI25084.1"/>
    <property type="molecule type" value="Genomic_DNA"/>
</dbReference>
<reference evidence="1 2" key="1">
    <citation type="submission" date="2018-12" db="EMBL/GenBank/DDBJ databases">
        <authorList>
            <consortium name="Pathogen Informatics"/>
        </authorList>
    </citation>
    <scope>NUCLEOTIDE SEQUENCE [LARGE SCALE GENOMIC DNA]</scope>
    <source>
        <strain evidence="1 2">NCTC10207</strain>
    </source>
</reference>
<name>A0A7Z9A765_9MICC</name>
<protein>
    <submittedName>
        <fullName evidence="1">Uncharacterized protein</fullName>
    </submittedName>
</protein>
<accession>A0A7Z9A765</accession>
<dbReference type="AlphaFoldDB" id="A0A7Z9A765"/>